<dbReference type="EMBL" id="JADEWC010000002">
    <property type="protein sequence ID" value="MBE9221416.1"/>
    <property type="molecule type" value="Genomic_DNA"/>
</dbReference>
<keyword evidence="1" id="KW-0812">Transmembrane</keyword>
<reference evidence="2 3" key="1">
    <citation type="submission" date="2020-10" db="EMBL/GenBank/DDBJ databases">
        <authorList>
            <person name="Castelo-Branco R."/>
            <person name="Eusebio N."/>
            <person name="Adriana R."/>
            <person name="Vieira A."/>
            <person name="Brugerolle De Fraissinette N."/>
            <person name="Rezende De Castro R."/>
            <person name="Schneider M.P."/>
            <person name="Vasconcelos V."/>
            <person name="Leao P.N."/>
        </authorList>
    </citation>
    <scope>NUCLEOTIDE SEQUENCE [LARGE SCALE GENOMIC DNA]</scope>
    <source>
        <strain evidence="2 3">LEGE 03274</strain>
    </source>
</reference>
<evidence type="ECO:0000313" key="2">
    <source>
        <dbReference type="EMBL" id="MBE9221416.1"/>
    </source>
</evidence>
<gene>
    <name evidence="2" type="ORF">IQ215_01780</name>
</gene>
<sequence>MWHLVANKFKNTDVQQGFTLIEIIAILVIIGIGSALATPSLINSRRQDQVNQAHRRIRSALVEAQVTANRLSRSCEIQFASTAITGSRIILPSGRVVSCLAENLRIDDSVVSISKDSPGGSLPNNISYSFQGGTANAQTIWVSRKDFNGNVIQNTARCIVVSPVGMIRTGIIDSDGNCYNVENDRYDVSVSSP</sequence>
<dbReference type="InterPro" id="IPR012902">
    <property type="entry name" value="N_methyl_site"/>
</dbReference>
<keyword evidence="3" id="KW-1185">Reference proteome</keyword>
<dbReference type="RefSeq" id="WP_193799605.1">
    <property type="nucleotide sequence ID" value="NZ_JADEWC010000002.1"/>
</dbReference>
<name>A0ABR9V1J7_9CHRO</name>
<keyword evidence="1" id="KW-1133">Transmembrane helix</keyword>
<comment type="caution">
    <text evidence="2">The sequence shown here is derived from an EMBL/GenBank/DDBJ whole genome shotgun (WGS) entry which is preliminary data.</text>
</comment>
<keyword evidence="1" id="KW-0472">Membrane</keyword>
<dbReference type="Pfam" id="PF07963">
    <property type="entry name" value="N_methyl"/>
    <property type="match status" value="1"/>
</dbReference>
<proteinExistence type="predicted"/>
<protein>
    <submittedName>
        <fullName evidence="2">Prepilin-type N-terminal cleavage/methylation domain-containing protein</fullName>
    </submittedName>
</protein>
<organism evidence="2 3">
    <name type="scientific">Cyanobacterium stanieri LEGE 03274</name>
    <dbReference type="NCBI Taxonomy" id="1828756"/>
    <lineage>
        <taxon>Bacteria</taxon>
        <taxon>Bacillati</taxon>
        <taxon>Cyanobacteriota</taxon>
        <taxon>Cyanophyceae</taxon>
        <taxon>Oscillatoriophycideae</taxon>
        <taxon>Chroococcales</taxon>
        <taxon>Geminocystaceae</taxon>
        <taxon>Cyanobacterium</taxon>
    </lineage>
</organism>
<dbReference type="Proteomes" id="UP000654604">
    <property type="component" value="Unassembled WGS sequence"/>
</dbReference>
<dbReference type="InterPro" id="IPR045584">
    <property type="entry name" value="Pilin-like"/>
</dbReference>
<feature type="transmembrane region" description="Helical" evidence="1">
    <location>
        <begin position="20"/>
        <end position="42"/>
    </location>
</feature>
<dbReference type="PROSITE" id="PS00409">
    <property type="entry name" value="PROKAR_NTER_METHYL"/>
    <property type="match status" value="1"/>
</dbReference>
<evidence type="ECO:0000313" key="3">
    <source>
        <dbReference type="Proteomes" id="UP000654604"/>
    </source>
</evidence>
<dbReference type="SUPFAM" id="SSF54523">
    <property type="entry name" value="Pili subunits"/>
    <property type="match status" value="1"/>
</dbReference>
<accession>A0ABR9V1J7</accession>
<dbReference type="NCBIfam" id="TIGR02532">
    <property type="entry name" value="IV_pilin_GFxxxE"/>
    <property type="match status" value="1"/>
</dbReference>
<dbReference type="Gene3D" id="3.30.700.10">
    <property type="entry name" value="Glycoprotein, Type 4 Pilin"/>
    <property type="match status" value="1"/>
</dbReference>
<evidence type="ECO:0000256" key="1">
    <source>
        <dbReference type="SAM" id="Phobius"/>
    </source>
</evidence>